<dbReference type="FunFam" id="3.40.50.1000:FF:000060">
    <property type="entry name" value="Haloacid dehalogenase-like hydrolase domain-containing protein 2"/>
    <property type="match status" value="1"/>
</dbReference>
<evidence type="ECO:0000256" key="3">
    <source>
        <dbReference type="ARBA" id="ARBA00022723"/>
    </source>
</evidence>
<proteinExistence type="inferred from homology"/>
<dbReference type="Pfam" id="PF13242">
    <property type="entry name" value="Hydrolase_like"/>
    <property type="match status" value="1"/>
</dbReference>
<keyword evidence="3" id="KW-0479">Metal-binding</keyword>
<evidence type="ECO:0000256" key="1">
    <source>
        <dbReference type="ARBA" id="ARBA00001946"/>
    </source>
</evidence>
<accession>A0A1B6LGX9</accession>
<dbReference type="AlphaFoldDB" id="A0A1B6LGX9"/>
<dbReference type="InterPro" id="IPR023214">
    <property type="entry name" value="HAD_sf"/>
</dbReference>
<dbReference type="Gene3D" id="3.40.50.1000">
    <property type="entry name" value="HAD superfamily/HAD-like"/>
    <property type="match status" value="2"/>
</dbReference>
<evidence type="ECO:0000256" key="5">
    <source>
        <dbReference type="ARBA" id="ARBA00039666"/>
    </source>
</evidence>
<dbReference type="GO" id="GO:0046872">
    <property type="term" value="F:metal ion binding"/>
    <property type="evidence" value="ECO:0007669"/>
    <property type="project" value="UniProtKB-KW"/>
</dbReference>
<dbReference type="GO" id="GO:0016791">
    <property type="term" value="F:phosphatase activity"/>
    <property type="evidence" value="ECO:0007669"/>
    <property type="project" value="InterPro"/>
</dbReference>
<dbReference type="PANTHER" id="PTHR19288">
    <property type="entry name" value="4-NITROPHENYLPHOSPHATASE-RELATED"/>
    <property type="match status" value="1"/>
</dbReference>
<comment type="similarity">
    <text evidence="2">Belongs to the HAD-like hydrolase superfamily.</text>
</comment>
<dbReference type="EMBL" id="GEBQ01017004">
    <property type="protein sequence ID" value="JAT22973.1"/>
    <property type="molecule type" value="Transcribed_RNA"/>
</dbReference>
<dbReference type="SUPFAM" id="SSF56784">
    <property type="entry name" value="HAD-like"/>
    <property type="match status" value="1"/>
</dbReference>
<name>A0A1B6LGX9_9HEMI</name>
<dbReference type="InterPro" id="IPR036412">
    <property type="entry name" value="HAD-like_sf"/>
</dbReference>
<evidence type="ECO:0000256" key="2">
    <source>
        <dbReference type="ARBA" id="ARBA00007958"/>
    </source>
</evidence>
<reference evidence="6" key="1">
    <citation type="submission" date="2015-11" db="EMBL/GenBank/DDBJ databases">
        <title>De novo transcriptome assembly of four potential Pierce s Disease insect vectors from Arizona vineyards.</title>
        <authorList>
            <person name="Tassone E.E."/>
        </authorList>
    </citation>
    <scope>NUCLEOTIDE SEQUENCE</scope>
</reference>
<dbReference type="GO" id="GO:0005737">
    <property type="term" value="C:cytoplasm"/>
    <property type="evidence" value="ECO:0007669"/>
    <property type="project" value="TreeGrafter"/>
</dbReference>
<organism evidence="6">
    <name type="scientific">Graphocephala atropunctata</name>
    <dbReference type="NCBI Taxonomy" id="36148"/>
    <lineage>
        <taxon>Eukaryota</taxon>
        <taxon>Metazoa</taxon>
        <taxon>Ecdysozoa</taxon>
        <taxon>Arthropoda</taxon>
        <taxon>Hexapoda</taxon>
        <taxon>Insecta</taxon>
        <taxon>Pterygota</taxon>
        <taxon>Neoptera</taxon>
        <taxon>Paraneoptera</taxon>
        <taxon>Hemiptera</taxon>
        <taxon>Auchenorrhyncha</taxon>
        <taxon>Membracoidea</taxon>
        <taxon>Cicadellidae</taxon>
        <taxon>Cicadellinae</taxon>
        <taxon>Cicadellini</taxon>
        <taxon>Graphocephala</taxon>
    </lineage>
</organism>
<protein>
    <recommendedName>
        <fullName evidence="5">Haloacid dehalogenase-like hydrolase domain-containing protein 2</fullName>
    </recommendedName>
</protein>
<dbReference type="PANTHER" id="PTHR19288:SF46">
    <property type="entry name" value="HALOACID DEHALOGENASE-LIKE HYDROLASE DOMAIN-CONTAINING PROTEIN 2"/>
    <property type="match status" value="1"/>
</dbReference>
<keyword evidence="4" id="KW-0460">Magnesium</keyword>
<dbReference type="CDD" id="cd07509">
    <property type="entry name" value="HAD_PPase"/>
    <property type="match status" value="1"/>
</dbReference>
<dbReference type="InterPro" id="IPR006355">
    <property type="entry name" value="LHPP/HDHD2"/>
</dbReference>
<dbReference type="Pfam" id="PF13344">
    <property type="entry name" value="Hydrolase_6"/>
    <property type="match status" value="1"/>
</dbReference>
<sequence length="267" mass="29547">MANRSRLLKTVLIDLSGTLHVGNEITPSAVEALEKLRQHNLKIKFVTNTTKESRRILFERLCKLGFNIKNDEIWSSLWAARDTVASRSLKPHLLVSSDALEDFKGLTDFEGEPNAVVVGLAPEHFHYESLNKAFRLLLDGAILIAIHEARYYKSEDSHLALGPGPFVKALEYAAGCKAEVLGKPCPEFFRTGLEGVAAEEAVMIGDDARDDIQGAQALGMRGYLVKTGKYRQGDESKINPPPYQTVDNFAAAVEDILKEIKHQKESA</sequence>
<comment type="cofactor">
    <cofactor evidence="1">
        <name>Mg(2+)</name>
        <dbReference type="ChEBI" id="CHEBI:18420"/>
    </cofactor>
</comment>
<gene>
    <name evidence="6" type="ORF">g.10423</name>
</gene>
<dbReference type="NCBIfam" id="TIGR01458">
    <property type="entry name" value="HAD-SF-IIA-hyp3"/>
    <property type="match status" value="1"/>
</dbReference>
<evidence type="ECO:0000313" key="6">
    <source>
        <dbReference type="EMBL" id="JAT22973.1"/>
    </source>
</evidence>
<dbReference type="InterPro" id="IPR006357">
    <property type="entry name" value="HAD-SF_hydro_IIA"/>
</dbReference>
<evidence type="ECO:0000256" key="4">
    <source>
        <dbReference type="ARBA" id="ARBA00022842"/>
    </source>
</evidence>